<evidence type="ECO:0000313" key="2">
    <source>
        <dbReference type="EMBL" id="KAE9406801.1"/>
    </source>
</evidence>
<protein>
    <submittedName>
        <fullName evidence="2">Uncharacterized protein</fullName>
    </submittedName>
</protein>
<name>A0A6A4I890_9AGAR</name>
<dbReference type="Gene3D" id="1.50.10.20">
    <property type="match status" value="1"/>
</dbReference>
<keyword evidence="3" id="KW-1185">Reference proteome</keyword>
<dbReference type="OrthoDB" id="3223195at2759"/>
<evidence type="ECO:0000313" key="3">
    <source>
        <dbReference type="Proteomes" id="UP000799118"/>
    </source>
</evidence>
<dbReference type="EMBL" id="ML769400">
    <property type="protein sequence ID" value="KAE9406801.1"/>
    <property type="molecule type" value="Genomic_DNA"/>
</dbReference>
<keyword evidence="1" id="KW-0732">Signal</keyword>
<sequence>MPLTILLHFFSVIMLVKKTLADGFATPLTWNLGTNLTISITDHQSTIEAAIQEVFNNGTSNASDDFFSILAVYDLYNNQTSFKSPVTAYFTNNPFQSNQLNQGVDAMRAYRVYQNSTMLDIATQAWDFGRTLTISDANVVTGSIPSKLFNLTKTCSATLVGGTFWQTTVNDTTIYGISTALFFTLSAYLYQATSDNTYLAAAQDSGAFLIDIMHITG</sequence>
<dbReference type="AlphaFoldDB" id="A0A6A4I890"/>
<feature type="signal peptide" evidence="1">
    <location>
        <begin position="1"/>
        <end position="21"/>
    </location>
</feature>
<gene>
    <name evidence="2" type="ORF">BT96DRAFT_209106</name>
</gene>
<dbReference type="InterPro" id="IPR008928">
    <property type="entry name" value="6-hairpin_glycosidase_sf"/>
</dbReference>
<dbReference type="Proteomes" id="UP000799118">
    <property type="component" value="Unassembled WGS sequence"/>
</dbReference>
<evidence type="ECO:0000256" key="1">
    <source>
        <dbReference type="SAM" id="SignalP"/>
    </source>
</evidence>
<accession>A0A6A4I890</accession>
<feature type="chain" id="PRO_5025661786" evidence="1">
    <location>
        <begin position="22"/>
        <end position="217"/>
    </location>
</feature>
<organism evidence="2 3">
    <name type="scientific">Gymnopus androsaceus JB14</name>
    <dbReference type="NCBI Taxonomy" id="1447944"/>
    <lineage>
        <taxon>Eukaryota</taxon>
        <taxon>Fungi</taxon>
        <taxon>Dikarya</taxon>
        <taxon>Basidiomycota</taxon>
        <taxon>Agaricomycotina</taxon>
        <taxon>Agaricomycetes</taxon>
        <taxon>Agaricomycetidae</taxon>
        <taxon>Agaricales</taxon>
        <taxon>Marasmiineae</taxon>
        <taxon>Omphalotaceae</taxon>
        <taxon>Gymnopus</taxon>
    </lineage>
</organism>
<dbReference type="GO" id="GO:0005975">
    <property type="term" value="P:carbohydrate metabolic process"/>
    <property type="evidence" value="ECO:0007669"/>
    <property type="project" value="InterPro"/>
</dbReference>
<proteinExistence type="predicted"/>
<reference evidence="2" key="1">
    <citation type="journal article" date="2019" name="Environ. Microbiol.">
        <title>Fungal ecological strategies reflected in gene transcription - a case study of two litter decomposers.</title>
        <authorList>
            <person name="Barbi F."/>
            <person name="Kohler A."/>
            <person name="Barry K."/>
            <person name="Baskaran P."/>
            <person name="Daum C."/>
            <person name="Fauchery L."/>
            <person name="Ihrmark K."/>
            <person name="Kuo A."/>
            <person name="LaButti K."/>
            <person name="Lipzen A."/>
            <person name="Morin E."/>
            <person name="Grigoriev I.V."/>
            <person name="Henrissat B."/>
            <person name="Lindahl B."/>
            <person name="Martin F."/>
        </authorList>
    </citation>
    <scope>NUCLEOTIDE SEQUENCE</scope>
    <source>
        <strain evidence="2">JB14</strain>
    </source>
</reference>
<dbReference type="SUPFAM" id="SSF48208">
    <property type="entry name" value="Six-hairpin glycosidases"/>
    <property type="match status" value="1"/>
</dbReference>